<sequence>MRANYTINRRNFLRAAGTFVLVGGLVACTHSYVEDRVERPTPKNSALTVFATTGFIGDIVRNIAPDAEITVMVGPGGNPHKYEPTLADIKKIQSSDVVLWTSPQLESLLSDQLEAQDTRQYAVLKAITDADSLVQPTRTAWVSATIPQSLLADPHVWMSPPIWQEVVRAVAAKLIAADEKNAETYRTNEDIYLRRIDEAAAYVAEQVAAIPEDMRVLISSYDGFHYFGKEYGFEVHAAAGHAKELGDLVLERNIKTLFPDNVSGSGGVRAVQDVVRARGGQVALADRELLVGSLGDTAPLDSYVGALRYNADVIRAALEAKKSHT</sequence>
<evidence type="ECO:0000256" key="2">
    <source>
        <dbReference type="ARBA" id="ARBA00022448"/>
    </source>
</evidence>
<keyword evidence="2 5" id="KW-0813">Transport</keyword>
<gene>
    <name evidence="7" type="ORF">FRX94_08745</name>
</gene>
<dbReference type="PANTHER" id="PTHR42953:SF1">
    <property type="entry name" value="METAL-BINDING PROTEIN HI_0362-RELATED"/>
    <property type="match status" value="1"/>
</dbReference>
<evidence type="ECO:0000313" key="7">
    <source>
        <dbReference type="EMBL" id="TWT24141.1"/>
    </source>
</evidence>
<proteinExistence type="inferred from homology"/>
<dbReference type="OrthoDB" id="9810636at2"/>
<dbReference type="GO" id="GO:0007155">
    <property type="term" value="P:cell adhesion"/>
    <property type="evidence" value="ECO:0007669"/>
    <property type="project" value="InterPro"/>
</dbReference>
<evidence type="ECO:0000313" key="8">
    <source>
        <dbReference type="Proteomes" id="UP000320791"/>
    </source>
</evidence>
<dbReference type="InterPro" id="IPR050492">
    <property type="entry name" value="Bact_metal-bind_prot9"/>
</dbReference>
<dbReference type="Pfam" id="PF01297">
    <property type="entry name" value="ZnuA"/>
    <property type="match status" value="1"/>
</dbReference>
<protein>
    <submittedName>
        <fullName evidence="7">Zinc ABC transporter substrate-binding protein</fullName>
    </submittedName>
</protein>
<dbReference type="InterPro" id="IPR006129">
    <property type="entry name" value="AdhesinB"/>
</dbReference>
<feature type="transmembrane region" description="Helical" evidence="6">
    <location>
        <begin position="12"/>
        <end position="33"/>
    </location>
</feature>
<accession>A0A5C5UCJ7</accession>
<keyword evidence="3" id="KW-0479">Metal-binding</keyword>
<dbReference type="EMBL" id="VOHM01000019">
    <property type="protein sequence ID" value="TWT24141.1"/>
    <property type="molecule type" value="Genomic_DNA"/>
</dbReference>
<comment type="caution">
    <text evidence="7">The sequence shown here is derived from an EMBL/GenBank/DDBJ whole genome shotgun (WGS) entry which is preliminary data.</text>
</comment>
<dbReference type="AlphaFoldDB" id="A0A5C5UCJ7"/>
<keyword evidence="8" id="KW-1185">Reference proteome</keyword>
<dbReference type="GO" id="GO:0046872">
    <property type="term" value="F:metal ion binding"/>
    <property type="evidence" value="ECO:0007669"/>
    <property type="project" value="UniProtKB-KW"/>
</dbReference>
<evidence type="ECO:0000256" key="5">
    <source>
        <dbReference type="RuleBase" id="RU003512"/>
    </source>
</evidence>
<keyword evidence="4" id="KW-0732">Signal</keyword>
<comment type="similarity">
    <text evidence="5">Belongs to the bacterial solute-binding protein 9 family.</text>
</comment>
<dbReference type="Proteomes" id="UP000320791">
    <property type="component" value="Unassembled WGS sequence"/>
</dbReference>
<evidence type="ECO:0000256" key="3">
    <source>
        <dbReference type="ARBA" id="ARBA00022723"/>
    </source>
</evidence>
<dbReference type="Gene3D" id="3.40.50.1980">
    <property type="entry name" value="Nitrogenase molybdenum iron protein domain"/>
    <property type="match status" value="2"/>
</dbReference>
<evidence type="ECO:0000256" key="4">
    <source>
        <dbReference type="ARBA" id="ARBA00022729"/>
    </source>
</evidence>
<name>A0A5C5UCJ7_9CORY</name>
<reference evidence="7 8" key="1">
    <citation type="submission" date="2019-08" db="EMBL/GenBank/DDBJ databases">
        <authorList>
            <person name="Lei W."/>
        </authorList>
    </citation>
    <scope>NUCLEOTIDE SEQUENCE [LARGE SCALE GENOMIC DNA]</scope>
    <source>
        <strain evidence="7 8">CCUG 58627</strain>
    </source>
</reference>
<dbReference type="PRINTS" id="PR00691">
    <property type="entry name" value="ADHESINB"/>
</dbReference>
<organism evidence="7 8">
    <name type="scientific">Corynebacterium canis</name>
    <dbReference type="NCBI Taxonomy" id="679663"/>
    <lineage>
        <taxon>Bacteria</taxon>
        <taxon>Bacillati</taxon>
        <taxon>Actinomycetota</taxon>
        <taxon>Actinomycetes</taxon>
        <taxon>Mycobacteriales</taxon>
        <taxon>Corynebacteriaceae</taxon>
        <taxon>Corynebacterium</taxon>
    </lineage>
</organism>
<dbReference type="PANTHER" id="PTHR42953">
    <property type="entry name" value="HIGH-AFFINITY ZINC UPTAKE SYSTEM PROTEIN ZNUA-RELATED"/>
    <property type="match status" value="1"/>
</dbReference>
<evidence type="ECO:0000256" key="1">
    <source>
        <dbReference type="ARBA" id="ARBA00004196"/>
    </source>
</evidence>
<dbReference type="SUPFAM" id="SSF53807">
    <property type="entry name" value="Helical backbone' metal receptor"/>
    <property type="match status" value="1"/>
</dbReference>
<evidence type="ECO:0000256" key="6">
    <source>
        <dbReference type="SAM" id="Phobius"/>
    </source>
</evidence>
<dbReference type="GO" id="GO:0030313">
    <property type="term" value="C:cell envelope"/>
    <property type="evidence" value="ECO:0007669"/>
    <property type="project" value="UniProtKB-SubCell"/>
</dbReference>
<dbReference type="PRINTS" id="PR00690">
    <property type="entry name" value="ADHESNFAMILY"/>
</dbReference>
<dbReference type="InterPro" id="IPR006128">
    <property type="entry name" value="Lipoprotein_PsaA-like"/>
</dbReference>
<dbReference type="PROSITE" id="PS51257">
    <property type="entry name" value="PROKAR_LIPOPROTEIN"/>
    <property type="match status" value="1"/>
</dbReference>
<dbReference type="RefSeq" id="WP_146324752.1">
    <property type="nucleotide sequence ID" value="NZ_BAABLR010000022.1"/>
</dbReference>
<keyword evidence="6" id="KW-0472">Membrane</keyword>
<keyword evidence="6" id="KW-0812">Transmembrane</keyword>
<dbReference type="GO" id="GO:0030001">
    <property type="term" value="P:metal ion transport"/>
    <property type="evidence" value="ECO:0007669"/>
    <property type="project" value="InterPro"/>
</dbReference>
<dbReference type="InterPro" id="IPR006127">
    <property type="entry name" value="ZnuA-like"/>
</dbReference>
<keyword evidence="6" id="KW-1133">Transmembrane helix</keyword>
<comment type="subcellular location">
    <subcellularLocation>
        <location evidence="1">Cell envelope</location>
    </subcellularLocation>
</comment>